<evidence type="ECO:0000313" key="3">
    <source>
        <dbReference type="Proteomes" id="UP000077071"/>
    </source>
</evidence>
<name>A0A160KU99_9MICO</name>
<keyword evidence="1" id="KW-0812">Transmembrane</keyword>
<dbReference type="EMBL" id="CP015515">
    <property type="protein sequence ID" value="AND17147.1"/>
    <property type="molecule type" value="Genomic_DNA"/>
</dbReference>
<evidence type="ECO:0000313" key="2">
    <source>
        <dbReference type="EMBL" id="AND17147.1"/>
    </source>
</evidence>
<gene>
    <name evidence="2" type="ORF">A6122_2022</name>
</gene>
<dbReference type="OrthoDB" id="5125049at2"/>
<reference evidence="2 3" key="1">
    <citation type="submission" date="2016-05" db="EMBL/GenBank/DDBJ databases">
        <title>Complete genome sequence of Rathayibacter tritici NCPPB 1953.</title>
        <authorList>
            <person name="Park J."/>
            <person name="Lee H.-H."/>
            <person name="Lee S.-W."/>
            <person name="Seo Y.-S."/>
        </authorList>
    </citation>
    <scope>NUCLEOTIDE SEQUENCE [LARGE SCALE GENOMIC DNA]</scope>
    <source>
        <strain evidence="2 3">NCPPB 1953</strain>
    </source>
</reference>
<sequence>MTQHTATATLEKPLAAAPAASDLAPIAEVEREPLVRPADLVSALTGIALCFFSLFVFAIAHWQYFGTDVDEVSVLGWLTPLIAGVACVLVAVVSVSSRAAGRRAERSAA</sequence>
<evidence type="ECO:0000256" key="1">
    <source>
        <dbReference type="SAM" id="Phobius"/>
    </source>
</evidence>
<keyword evidence="3" id="KW-1185">Reference proteome</keyword>
<accession>A0A160KU99</accession>
<proteinExistence type="predicted"/>
<feature type="transmembrane region" description="Helical" evidence="1">
    <location>
        <begin position="40"/>
        <end position="62"/>
    </location>
</feature>
<keyword evidence="1" id="KW-0472">Membrane</keyword>
<feature type="transmembrane region" description="Helical" evidence="1">
    <location>
        <begin position="74"/>
        <end position="96"/>
    </location>
</feature>
<organism evidence="2 3">
    <name type="scientific">Rathayibacter tritici</name>
    <dbReference type="NCBI Taxonomy" id="33888"/>
    <lineage>
        <taxon>Bacteria</taxon>
        <taxon>Bacillati</taxon>
        <taxon>Actinomycetota</taxon>
        <taxon>Actinomycetes</taxon>
        <taxon>Micrococcales</taxon>
        <taxon>Microbacteriaceae</taxon>
        <taxon>Rathayibacter</taxon>
    </lineage>
</organism>
<dbReference type="KEGG" id="rtn:A6122_2022"/>
<dbReference type="RefSeq" id="WP_068254653.1">
    <property type="nucleotide sequence ID" value="NZ_CP015515.1"/>
</dbReference>
<protein>
    <submittedName>
        <fullName evidence="2">Uncharacterized protein</fullName>
    </submittedName>
</protein>
<keyword evidence="1" id="KW-1133">Transmembrane helix</keyword>
<dbReference type="PATRIC" id="fig|33888.3.peg.2234"/>
<dbReference type="AlphaFoldDB" id="A0A160KU99"/>
<dbReference type="STRING" id="33888.A6122_2022"/>
<dbReference type="Proteomes" id="UP000077071">
    <property type="component" value="Chromosome"/>
</dbReference>